<protein>
    <recommendedName>
        <fullName evidence="1">D-inositol 3-phosphate glycosyltransferase</fullName>
    </recommendedName>
</protein>
<accession>A0ABU0PJ70</accession>
<name>A0ABU0PJ70_9MICC</name>
<dbReference type="Gene3D" id="3.40.50.2000">
    <property type="entry name" value="Glycogen Phosphorylase B"/>
    <property type="match status" value="2"/>
</dbReference>
<dbReference type="CDD" id="cd03801">
    <property type="entry name" value="GT4_PimA-like"/>
    <property type="match status" value="1"/>
</dbReference>
<dbReference type="Proteomes" id="UP001236806">
    <property type="component" value="Unassembled WGS sequence"/>
</dbReference>
<sequence>MSPLSGQIWCNYSMVTGGNLNSSVGSFPLRLAISAPYPEGSILKLAGYANAEQQLTELIMPSRRVARAIGHMANLTGLKNAAGRLQRGVTSDIPLTEIYPQFELQRQLSQLMPPLLYSGVDTWRLKRKFDSVVAGRNLSAADAIVCMPGAALLTYQQHPNLRKVHHQVDGLPSHLNEVLDEHYGRGVAPLERVSREKCEILEQELLEADHVISPSRSLSAQLGRLGIDENKIIPAPYGVDLSAFAPRAERHLIPTHKARVLYVGQISYRKGIPFLFEAAKHSSTEVLLVGNVVDKSLTESMPDEVTYLGPKSHSEVARLMAEVDAFVFPTLEDAFGLVVLEAAGSGLPVITTREAGASELLDPRDVRLVDAGSSVQLLEALDNVDVLRPNERNERAERIRSSAGDTKLLPDWRNWASNVLRTLAANQREGEK</sequence>
<dbReference type="InterPro" id="IPR050194">
    <property type="entry name" value="Glycosyltransferase_grp1"/>
</dbReference>
<organism evidence="2 3">
    <name type="scientific">Pseudarthrobacter siccitolerans</name>
    <dbReference type="NCBI Taxonomy" id="861266"/>
    <lineage>
        <taxon>Bacteria</taxon>
        <taxon>Bacillati</taxon>
        <taxon>Actinomycetota</taxon>
        <taxon>Actinomycetes</taxon>
        <taxon>Micrococcales</taxon>
        <taxon>Micrococcaceae</taxon>
        <taxon>Pseudarthrobacter</taxon>
    </lineage>
</organism>
<dbReference type="SUPFAM" id="SSF53756">
    <property type="entry name" value="UDP-Glycosyltransferase/glycogen phosphorylase"/>
    <property type="match status" value="1"/>
</dbReference>
<reference evidence="2 3" key="1">
    <citation type="submission" date="2023-07" db="EMBL/GenBank/DDBJ databases">
        <title>Comparative genomics of wheat-associated soil bacteria to identify genetic determinants of phenazine resistance.</title>
        <authorList>
            <person name="Mouncey N."/>
        </authorList>
    </citation>
    <scope>NUCLEOTIDE SEQUENCE [LARGE SCALE GENOMIC DNA]</scope>
    <source>
        <strain evidence="2 3">W1I3</strain>
    </source>
</reference>
<dbReference type="EMBL" id="JAUSXB010000001">
    <property type="protein sequence ID" value="MDQ0674010.1"/>
    <property type="molecule type" value="Genomic_DNA"/>
</dbReference>
<dbReference type="Pfam" id="PF13692">
    <property type="entry name" value="Glyco_trans_1_4"/>
    <property type="match status" value="1"/>
</dbReference>
<gene>
    <name evidence="2" type="ORF">QFZ36_001571</name>
</gene>
<comment type="caution">
    <text evidence="2">The sequence shown here is derived from an EMBL/GenBank/DDBJ whole genome shotgun (WGS) entry which is preliminary data.</text>
</comment>
<dbReference type="PANTHER" id="PTHR45947">
    <property type="entry name" value="SULFOQUINOVOSYL TRANSFERASE SQD2"/>
    <property type="match status" value="1"/>
</dbReference>
<evidence type="ECO:0000256" key="1">
    <source>
        <dbReference type="ARBA" id="ARBA00021292"/>
    </source>
</evidence>
<proteinExistence type="predicted"/>
<dbReference type="PANTHER" id="PTHR45947:SF3">
    <property type="entry name" value="SULFOQUINOVOSYL TRANSFERASE SQD2"/>
    <property type="match status" value="1"/>
</dbReference>
<keyword evidence="3" id="KW-1185">Reference proteome</keyword>
<evidence type="ECO:0000313" key="2">
    <source>
        <dbReference type="EMBL" id="MDQ0674010.1"/>
    </source>
</evidence>
<evidence type="ECO:0000313" key="3">
    <source>
        <dbReference type="Proteomes" id="UP001236806"/>
    </source>
</evidence>